<evidence type="ECO:0000256" key="6">
    <source>
        <dbReference type="RuleBase" id="RU361124"/>
    </source>
</evidence>
<dbReference type="InterPro" id="IPR019542">
    <property type="entry name" value="Enhancer_polycomb-like_N"/>
</dbReference>
<organism evidence="9 10">
    <name type="scientific">Vigna mungo</name>
    <name type="common">Black gram</name>
    <name type="synonym">Phaseolus mungo</name>
    <dbReference type="NCBI Taxonomy" id="3915"/>
    <lineage>
        <taxon>Eukaryota</taxon>
        <taxon>Viridiplantae</taxon>
        <taxon>Streptophyta</taxon>
        <taxon>Embryophyta</taxon>
        <taxon>Tracheophyta</taxon>
        <taxon>Spermatophyta</taxon>
        <taxon>Magnoliopsida</taxon>
        <taxon>eudicotyledons</taxon>
        <taxon>Gunneridae</taxon>
        <taxon>Pentapetalae</taxon>
        <taxon>rosids</taxon>
        <taxon>fabids</taxon>
        <taxon>Fabales</taxon>
        <taxon>Fabaceae</taxon>
        <taxon>Papilionoideae</taxon>
        <taxon>50 kb inversion clade</taxon>
        <taxon>NPAAA clade</taxon>
        <taxon>indigoferoid/millettioid clade</taxon>
        <taxon>Phaseoleae</taxon>
        <taxon>Vigna</taxon>
    </lineage>
</organism>
<keyword evidence="10" id="KW-1185">Reference proteome</keyword>
<evidence type="ECO:0000256" key="2">
    <source>
        <dbReference type="ARBA" id="ARBA00008035"/>
    </source>
</evidence>
<feature type="region of interest" description="Disordered" evidence="7">
    <location>
        <begin position="554"/>
        <end position="589"/>
    </location>
</feature>
<feature type="domain" description="Tudor" evidence="8">
    <location>
        <begin position="397"/>
        <end position="455"/>
    </location>
</feature>
<evidence type="ECO:0000256" key="4">
    <source>
        <dbReference type="ARBA" id="ARBA00023163"/>
    </source>
</evidence>
<dbReference type="GO" id="GO:0035267">
    <property type="term" value="C:NuA4 histone acetyltransferase complex"/>
    <property type="evidence" value="ECO:0007669"/>
    <property type="project" value="InterPro"/>
</dbReference>
<evidence type="ECO:0000313" key="9">
    <source>
        <dbReference type="EMBL" id="WVZ20718.1"/>
    </source>
</evidence>
<dbReference type="EMBL" id="CP144699">
    <property type="protein sequence ID" value="WVZ20718.1"/>
    <property type="molecule type" value="Genomic_DNA"/>
</dbReference>
<dbReference type="InterPro" id="IPR002999">
    <property type="entry name" value="Tudor"/>
</dbReference>
<dbReference type="CDD" id="cd20404">
    <property type="entry name" value="Tudor_Agenet_AtEML-like"/>
    <property type="match status" value="1"/>
</dbReference>
<dbReference type="PANTHER" id="PTHR14898">
    <property type="entry name" value="ENHANCER OF POLYCOMB"/>
    <property type="match status" value="1"/>
</dbReference>
<evidence type="ECO:0000256" key="3">
    <source>
        <dbReference type="ARBA" id="ARBA00023015"/>
    </source>
</evidence>
<name>A0AAQ3S8V3_VIGMU</name>
<proteinExistence type="inferred from homology"/>
<feature type="compositionally biased region" description="Basic and acidic residues" evidence="7">
    <location>
        <begin position="154"/>
        <end position="187"/>
    </location>
</feature>
<comment type="similarity">
    <text evidence="2 6">Belongs to the enhancer of polycomb family.</text>
</comment>
<keyword evidence="4 6" id="KW-0804">Transcription</keyword>
<accession>A0AAQ3S8V3</accession>
<feature type="compositionally biased region" description="Low complexity" evidence="7">
    <location>
        <begin position="350"/>
        <end position="361"/>
    </location>
</feature>
<feature type="region of interest" description="Disordered" evidence="7">
    <location>
        <begin position="140"/>
        <end position="250"/>
    </location>
</feature>
<feature type="compositionally biased region" description="Basic residues" evidence="7">
    <location>
        <begin position="462"/>
        <end position="471"/>
    </location>
</feature>
<dbReference type="Gene3D" id="2.30.30.140">
    <property type="match status" value="1"/>
</dbReference>
<dbReference type="InterPro" id="IPR024943">
    <property type="entry name" value="Enhancer_polycomb"/>
</dbReference>
<dbReference type="SMART" id="SM00333">
    <property type="entry name" value="TUDOR"/>
    <property type="match status" value="1"/>
</dbReference>
<feature type="compositionally biased region" description="Low complexity" evidence="7">
    <location>
        <begin position="190"/>
        <end position="199"/>
    </location>
</feature>
<feature type="compositionally biased region" description="Polar residues" evidence="7">
    <location>
        <begin position="1078"/>
        <end position="1093"/>
    </location>
</feature>
<comment type="subcellular location">
    <subcellularLocation>
        <location evidence="1 6">Nucleus</location>
    </subcellularLocation>
</comment>
<sequence>MEDREESPHGTAIPKKSRSLDLKSLYKPKLRKESPEKGLKRKGSHPGGVYENTNKKKKTRKEVSLSSLENADAGNKKVVDEEFQKGHTSGRQELCEQKLEPKQGSGSNTLLNKGSLCFDENVYIPKRRRDFVGRRKIEVGLAPKLAGESSNTGDHGDQILKLSSDDLDRGVESSKIKHKRDFDEFKGTKSKSAVKSGDSSSKKSLKKDRKLKAFAPDRNRVATEVKPRIDSSKTSDYKKKAVSPDRGRVAKEARPVIDDSKTSDYKQKSLAPDRNKVAKEVKPLIDTNKISDYMREDEEENLEENAARMLSSRFDPNYAGFCSSSKPSTLPSSNGLSFLISSSRNIDSCASKSHSGSESASVDTAGRVLRPRKQYNEKGRSRKRRHFYEISLGDLDKHWILNQRIKVFWPLDQIWYHGLVDDYNKETKCHHVKYDDREEEWINLETERFKLLLLPSEVPGKAGKKRAVRKNKSPDQQKGSLSSKERQIRDVITENNSCGESCMDTEPIISWLARSSHRFKSSAFNGVKRKKNPITLPSTASSLCNEAVKTGRALVESSPRDGKNSFSRDSLSEDKLDDNFGGKSPLQSFNCPKDDKRPIVYFRRRFRKPTPMLPQISLNKHVNTTASCSISFDPVAGGPMDVKGSNAGRGEMEGPLCYTHNGGVLKIFLETGSATFKFGLKYPTQSVLNGSSKLENLWLFRAILLLQYGTVMSLWPRVHLEMLFVDNVAGLRFLLFEGCLMMAAAFVFCVLRLFHQPAEQGKYIDVQLPATSIRFRFSSVYGIRKPLVFTFYNFSRVKNSKWLYLDSKLQRHCLLGKQLHLSECTYDNIQALQNQSSEYPITSIRGNPLVKVMQKRIRPGINIMGVSREFSQADTSEYSDSGKRKIPPFSLSFAAAPTFFISLHLKLLMEKSVAHISFCDHALVDDEEDFGPMTDDCSSIDDCSNRNAEFNVKKNMITLSKDAVPDGLTCAKPDLLISPSNCSDQVLSQNYENIDRSADRTSMLDCSERHRNVQLPDWQTCHFDHSFPSNSLSDKIKANDDSHSFLCDLSVQIPSVDQFEKPCDGDLRDAQHSSDFSWNANGGVSLSPNPTAPRSSWHRNRNNSSSFGFQSHGWSDVKGDSLHNGLSSGPKKPRTQVHYSVPISGYDYNSRHRSHYQRQRGLPHKRIRKANEKKSLDVARSPEKNLEALSCGANVLITLGDKGWRESGARVVLELFDHNEWKLSVKLAGITRYSYKAHQFLQTGSTNRYTHAMMWKGGKDWILEFPDRSQWAVFKEMHEECYNQNIRAASVKNIPIPGVVLIEENYDNEAEATFVRGSKYFRQVETDVEMALNPLHVLYDLDSEDEQWILTIHNSEKDNGFMDGISNEMFEKTVDMFEKAAYAQQRDHFTPTEIEELTVDVGPFCVTKIIYEYWQQKRQKKGMALIRHFQDGGYRSEGEGILICAAVDYFFLICPNCTYQQAEGRPNPPLWERYQHELREWEVAVTKNNIPISNGCLDKGVALEKPAMFAFCLKPRGLEVPNKGSKHRSQKKISVSGHSNNVLYEQDGFHPYGRRFNGLAYGDEKFAFPGHNYDSVDDSPLPQISPIFSPRDVGSMGYYSINNRYDRNHIPKYNRHKSRKFGSFGFHNDSYNQRISSSGKRNGDARWNVGYYDLAGHRQYLLDGPQRHGIDQTDGPDLYELRVRDASGAAQHAVNIARMKRERAQRLLYRADLAIHKAVVALVTAEAMKASEDSNVDSAVSLPDKAIGSTLLTAVAYCYYTELQAVRAEINGMDATLLHGLRAPSPAMPSSVVLLR</sequence>
<feature type="region of interest" description="Disordered" evidence="7">
    <location>
        <begin position="1"/>
        <end position="113"/>
    </location>
</feature>
<evidence type="ECO:0000256" key="1">
    <source>
        <dbReference type="ARBA" id="ARBA00004123"/>
    </source>
</evidence>
<evidence type="ECO:0000313" key="10">
    <source>
        <dbReference type="Proteomes" id="UP001374535"/>
    </source>
</evidence>
<dbReference type="Proteomes" id="UP001374535">
    <property type="component" value="Chromosome 2"/>
</dbReference>
<protein>
    <recommendedName>
        <fullName evidence="6">Enhancer of polycomb-like protein</fullName>
    </recommendedName>
</protein>
<dbReference type="Pfam" id="PF10513">
    <property type="entry name" value="EPL1"/>
    <property type="match status" value="1"/>
</dbReference>
<gene>
    <name evidence="9" type="ORF">V8G54_008040</name>
</gene>
<keyword evidence="3 6" id="KW-0805">Transcription regulation</keyword>
<feature type="compositionally biased region" description="Basic and acidic residues" evidence="7">
    <location>
        <begin position="74"/>
        <end position="85"/>
    </location>
</feature>
<keyword evidence="5 6" id="KW-0539">Nucleus</keyword>
<feature type="region of interest" description="Disordered" evidence="7">
    <location>
        <begin position="462"/>
        <end position="486"/>
    </location>
</feature>
<feature type="region of interest" description="Disordered" evidence="7">
    <location>
        <begin position="350"/>
        <end position="380"/>
    </location>
</feature>
<feature type="compositionally biased region" description="Basic and acidic residues" evidence="7">
    <location>
        <begin position="570"/>
        <end position="580"/>
    </location>
</feature>
<feature type="compositionally biased region" description="Basic and acidic residues" evidence="7">
    <location>
        <begin position="215"/>
        <end position="250"/>
    </location>
</feature>
<evidence type="ECO:0000256" key="5">
    <source>
        <dbReference type="ARBA" id="ARBA00023242"/>
    </source>
</evidence>
<dbReference type="GO" id="GO:0006357">
    <property type="term" value="P:regulation of transcription by RNA polymerase II"/>
    <property type="evidence" value="ECO:0007669"/>
    <property type="project" value="InterPro"/>
</dbReference>
<feature type="region of interest" description="Disordered" evidence="7">
    <location>
        <begin position="1078"/>
        <end position="1103"/>
    </location>
</feature>
<feature type="compositionally biased region" description="Basic residues" evidence="7">
    <location>
        <begin position="203"/>
        <end position="212"/>
    </location>
</feature>
<evidence type="ECO:0000259" key="8">
    <source>
        <dbReference type="SMART" id="SM00333"/>
    </source>
</evidence>
<dbReference type="GO" id="GO:0005634">
    <property type="term" value="C:nucleus"/>
    <property type="evidence" value="ECO:0007669"/>
    <property type="project" value="UniProtKB-SubCell"/>
</dbReference>
<evidence type="ECO:0000256" key="7">
    <source>
        <dbReference type="SAM" id="MobiDB-lite"/>
    </source>
</evidence>
<reference evidence="9 10" key="1">
    <citation type="journal article" date="2023" name="Life. Sci Alliance">
        <title>Evolutionary insights into 3D genome organization and epigenetic landscape of Vigna mungo.</title>
        <authorList>
            <person name="Junaid A."/>
            <person name="Singh B."/>
            <person name="Bhatia S."/>
        </authorList>
    </citation>
    <scope>NUCLEOTIDE SEQUENCE [LARGE SCALE GENOMIC DNA]</scope>
    <source>
        <strain evidence="9">Urdbean</strain>
    </source>
</reference>